<dbReference type="InterPro" id="IPR035906">
    <property type="entry name" value="MetI-like_sf"/>
</dbReference>
<keyword evidence="7 8" id="KW-0472">Membrane</keyword>
<dbReference type="GO" id="GO:0005315">
    <property type="term" value="F:phosphate transmembrane transporter activity"/>
    <property type="evidence" value="ECO:0007669"/>
    <property type="project" value="InterPro"/>
</dbReference>
<reference evidence="9 10" key="1">
    <citation type="submission" date="2018-11" db="EMBL/GenBank/DDBJ databases">
        <title>Genomic Encyclopedia of Type Strains, Phase IV (KMG-IV): sequencing the most valuable type-strain genomes for metagenomic binning, comparative biology and taxonomic classification.</title>
        <authorList>
            <person name="Goeker M."/>
        </authorList>
    </citation>
    <scope>NUCLEOTIDE SEQUENCE [LARGE SCALE GENOMIC DNA]</scope>
    <source>
        <strain evidence="9 10">DSM 29158</strain>
    </source>
</reference>
<keyword evidence="10" id="KW-1185">Reference proteome</keyword>
<evidence type="ECO:0000256" key="5">
    <source>
        <dbReference type="ARBA" id="ARBA00022692"/>
    </source>
</evidence>
<dbReference type="Proteomes" id="UP000277108">
    <property type="component" value="Unassembled WGS sequence"/>
</dbReference>
<evidence type="ECO:0000256" key="1">
    <source>
        <dbReference type="ARBA" id="ARBA00004651"/>
    </source>
</evidence>
<dbReference type="STRING" id="1849491.BVH56_03685"/>
<proteinExistence type="inferred from homology"/>
<dbReference type="AlphaFoldDB" id="A0A1Q1G156"/>
<keyword evidence="3" id="KW-0813">Transport</keyword>
<comment type="subcellular location">
    <subcellularLocation>
        <location evidence="1 8">Cell membrane</location>
        <topology evidence="1 8">Multi-pass membrane protein</topology>
    </subcellularLocation>
</comment>
<sequence length="298" mass="32048">MNYINKDKVNNRMGPRATKNTVMKWVLFACTLVGMVVLAMLLFDVITKGVKFLDGDFLTNFNDTANPENAGVKGALIGSLWLMTTMAPIAIILSVGTAIYMEEYAKDNLVTRFIDVNIANLAGVPSIVFGLLGLTIFVRGAGIEQLSLGVSVLAGALTMALMLLPVIIVSSQESLRAVPNAIKEASIGMGATKWQTITNVILPAAIPGIVTGVILALSRAVGETAPLVVIGVPVGMYFTPTNVMDTFSALPMQLFQWVQLPKAEFQNVTSSGIIILLALLFIMNSAAIYIRNKYSKRY</sequence>
<protein>
    <recommendedName>
        <fullName evidence="8">Phosphate transport system permease protein PstA</fullName>
    </recommendedName>
</protein>
<feature type="transmembrane region" description="Helical" evidence="8">
    <location>
        <begin position="197"/>
        <end position="217"/>
    </location>
</feature>
<keyword evidence="4 8" id="KW-1003">Cell membrane</keyword>
<dbReference type="CDD" id="cd06261">
    <property type="entry name" value="TM_PBP2"/>
    <property type="match status" value="1"/>
</dbReference>
<dbReference type="PROSITE" id="PS50928">
    <property type="entry name" value="ABC_TM1"/>
    <property type="match status" value="1"/>
</dbReference>
<gene>
    <name evidence="9" type="ORF">EDD62_0745</name>
</gene>
<dbReference type="NCBIfam" id="TIGR00974">
    <property type="entry name" value="3a0107s02c"/>
    <property type="match status" value="1"/>
</dbReference>
<accession>A0A3N5BK93</accession>
<dbReference type="Gene3D" id="1.10.3720.10">
    <property type="entry name" value="MetI-like"/>
    <property type="match status" value="1"/>
</dbReference>
<name>A0A1Q1G156_9BACL</name>
<feature type="transmembrane region" description="Helical" evidence="8">
    <location>
        <begin position="113"/>
        <end position="138"/>
    </location>
</feature>
<dbReference type="InterPro" id="IPR000515">
    <property type="entry name" value="MetI-like"/>
</dbReference>
<dbReference type="EMBL" id="RKRK01000002">
    <property type="protein sequence ID" value="RPF58107.1"/>
    <property type="molecule type" value="Genomic_DNA"/>
</dbReference>
<dbReference type="InterPro" id="IPR005672">
    <property type="entry name" value="Phosphate_PstA"/>
</dbReference>
<dbReference type="Pfam" id="PF00528">
    <property type="entry name" value="BPD_transp_1"/>
    <property type="match status" value="1"/>
</dbReference>
<dbReference type="PANTHER" id="PTHR43470">
    <property type="entry name" value="PHOSPHATE TRANSPORT SYSTEM PERMEASE PROTEIN PSTA-RELATED"/>
    <property type="match status" value="1"/>
</dbReference>
<evidence type="ECO:0000256" key="8">
    <source>
        <dbReference type="RuleBase" id="RU363043"/>
    </source>
</evidence>
<dbReference type="OrthoDB" id="9807065at2"/>
<evidence type="ECO:0000256" key="4">
    <source>
        <dbReference type="ARBA" id="ARBA00022475"/>
    </source>
</evidence>
<evidence type="ECO:0000256" key="2">
    <source>
        <dbReference type="ARBA" id="ARBA00007069"/>
    </source>
</evidence>
<dbReference type="RefSeq" id="WP_077140160.1">
    <property type="nucleotide sequence ID" value="NZ_CBCSGK010000003.1"/>
</dbReference>
<keyword evidence="6 8" id="KW-1133">Transmembrane helix</keyword>
<feature type="transmembrane region" description="Helical" evidence="8">
    <location>
        <begin position="268"/>
        <end position="290"/>
    </location>
</feature>
<dbReference type="PANTHER" id="PTHR43470:SF5">
    <property type="entry name" value="PHOSPHATE TRANSPORT SYSTEM PERMEASE PROTEIN PSTA"/>
    <property type="match status" value="1"/>
</dbReference>
<feature type="transmembrane region" description="Helical" evidence="8">
    <location>
        <begin position="80"/>
        <end position="101"/>
    </location>
</feature>
<accession>A0A1Q1G156</accession>
<dbReference type="GO" id="GO:0005886">
    <property type="term" value="C:plasma membrane"/>
    <property type="evidence" value="ECO:0007669"/>
    <property type="project" value="UniProtKB-SubCell"/>
</dbReference>
<organism evidence="9 10">
    <name type="scientific">Abyssicoccus albus</name>
    <dbReference type="NCBI Taxonomy" id="1817405"/>
    <lineage>
        <taxon>Bacteria</taxon>
        <taxon>Bacillati</taxon>
        <taxon>Bacillota</taxon>
        <taxon>Bacilli</taxon>
        <taxon>Bacillales</taxon>
        <taxon>Abyssicoccaceae</taxon>
    </lineage>
</organism>
<evidence type="ECO:0000256" key="7">
    <source>
        <dbReference type="ARBA" id="ARBA00023136"/>
    </source>
</evidence>
<comment type="caution">
    <text evidence="9">The sequence shown here is derived from an EMBL/GenBank/DDBJ whole genome shotgun (WGS) entry which is preliminary data.</text>
</comment>
<feature type="transmembrane region" description="Helical" evidence="8">
    <location>
        <begin position="150"/>
        <end position="169"/>
    </location>
</feature>
<evidence type="ECO:0000256" key="6">
    <source>
        <dbReference type="ARBA" id="ARBA00022989"/>
    </source>
</evidence>
<keyword evidence="5 8" id="KW-0812">Transmembrane</keyword>
<dbReference type="GO" id="GO:0035435">
    <property type="term" value="P:phosphate ion transmembrane transport"/>
    <property type="evidence" value="ECO:0007669"/>
    <property type="project" value="InterPro"/>
</dbReference>
<dbReference type="SUPFAM" id="SSF161098">
    <property type="entry name" value="MetI-like"/>
    <property type="match status" value="1"/>
</dbReference>
<feature type="transmembrane region" description="Helical" evidence="8">
    <location>
        <begin position="21"/>
        <end position="43"/>
    </location>
</feature>
<evidence type="ECO:0000256" key="3">
    <source>
        <dbReference type="ARBA" id="ARBA00022448"/>
    </source>
</evidence>
<evidence type="ECO:0000313" key="10">
    <source>
        <dbReference type="Proteomes" id="UP000277108"/>
    </source>
</evidence>
<comment type="similarity">
    <text evidence="2 8">Belongs to the binding-protein-dependent transport system permease family. CysTW subfamily.</text>
</comment>
<evidence type="ECO:0000313" key="9">
    <source>
        <dbReference type="EMBL" id="RPF58107.1"/>
    </source>
</evidence>